<dbReference type="SUPFAM" id="SSF56112">
    <property type="entry name" value="Protein kinase-like (PK-like)"/>
    <property type="match status" value="1"/>
</dbReference>
<dbReference type="AlphaFoldDB" id="A0A1I2FB59"/>
<feature type="region of interest" description="Disordered" evidence="8">
    <location>
        <begin position="456"/>
        <end position="526"/>
    </location>
</feature>
<dbReference type="Proteomes" id="UP000198520">
    <property type="component" value="Unassembled WGS sequence"/>
</dbReference>
<dbReference type="Gene3D" id="3.30.200.20">
    <property type="entry name" value="Phosphorylase Kinase, domain 1"/>
    <property type="match status" value="1"/>
</dbReference>
<name>A0A1I2FB59_9MICO</name>
<evidence type="ECO:0000256" key="7">
    <source>
        <dbReference type="PROSITE-ProRule" id="PRU10141"/>
    </source>
</evidence>
<evidence type="ECO:0000259" key="9">
    <source>
        <dbReference type="PROSITE" id="PS50011"/>
    </source>
</evidence>
<dbReference type="GO" id="GO:0004674">
    <property type="term" value="F:protein serine/threonine kinase activity"/>
    <property type="evidence" value="ECO:0007669"/>
    <property type="project" value="UniProtKB-KW"/>
</dbReference>
<dbReference type="GO" id="GO:0005524">
    <property type="term" value="F:ATP binding"/>
    <property type="evidence" value="ECO:0007669"/>
    <property type="project" value="UniProtKB-UniRule"/>
</dbReference>
<feature type="compositionally biased region" description="Basic and acidic residues" evidence="8">
    <location>
        <begin position="509"/>
        <end position="526"/>
    </location>
</feature>
<dbReference type="InterPro" id="IPR008271">
    <property type="entry name" value="Ser/Thr_kinase_AS"/>
</dbReference>
<dbReference type="PROSITE" id="PS00108">
    <property type="entry name" value="PROTEIN_KINASE_ST"/>
    <property type="match status" value="1"/>
</dbReference>
<dbReference type="PROSITE" id="PS00107">
    <property type="entry name" value="PROTEIN_KINASE_ATP"/>
    <property type="match status" value="1"/>
</dbReference>
<keyword evidence="6 7" id="KW-0067">ATP-binding</keyword>
<feature type="binding site" evidence="7">
    <location>
        <position position="46"/>
    </location>
    <ligand>
        <name>ATP</name>
        <dbReference type="ChEBI" id="CHEBI:30616"/>
    </ligand>
</feature>
<keyword evidence="4 7" id="KW-0547">Nucleotide-binding</keyword>
<dbReference type="PANTHER" id="PTHR43289">
    <property type="entry name" value="MITOGEN-ACTIVATED PROTEIN KINASE KINASE KINASE 20-RELATED"/>
    <property type="match status" value="1"/>
</dbReference>
<dbReference type="InterPro" id="IPR000719">
    <property type="entry name" value="Prot_kinase_dom"/>
</dbReference>
<evidence type="ECO:0000256" key="1">
    <source>
        <dbReference type="ARBA" id="ARBA00012513"/>
    </source>
</evidence>
<dbReference type="Gene3D" id="1.10.510.10">
    <property type="entry name" value="Transferase(Phosphotransferase) domain 1"/>
    <property type="match status" value="1"/>
</dbReference>
<accession>A0A1I2FB59</accession>
<dbReference type="RefSeq" id="WP_177191292.1">
    <property type="nucleotide sequence ID" value="NZ_BNAN01000002.1"/>
</dbReference>
<dbReference type="CDD" id="cd14014">
    <property type="entry name" value="STKc_PknB_like"/>
    <property type="match status" value="1"/>
</dbReference>
<organism evidence="10 11">
    <name type="scientific">Flavimobilis marinus</name>
    <dbReference type="NCBI Taxonomy" id="285351"/>
    <lineage>
        <taxon>Bacteria</taxon>
        <taxon>Bacillati</taxon>
        <taxon>Actinomycetota</taxon>
        <taxon>Actinomycetes</taxon>
        <taxon>Micrococcales</taxon>
        <taxon>Jonesiaceae</taxon>
        <taxon>Flavimobilis</taxon>
    </lineage>
</organism>
<protein>
    <recommendedName>
        <fullName evidence="1">non-specific serine/threonine protein kinase</fullName>
        <ecNumber evidence="1">2.7.11.1</ecNumber>
    </recommendedName>
</protein>
<dbReference type="SMART" id="SM00220">
    <property type="entry name" value="S_TKc"/>
    <property type="match status" value="1"/>
</dbReference>
<evidence type="ECO:0000256" key="4">
    <source>
        <dbReference type="ARBA" id="ARBA00022741"/>
    </source>
</evidence>
<dbReference type="STRING" id="285351.SAMN04488035_1195"/>
<reference evidence="11" key="1">
    <citation type="submission" date="2016-10" db="EMBL/GenBank/DDBJ databases">
        <authorList>
            <person name="Varghese N."/>
            <person name="Submissions S."/>
        </authorList>
    </citation>
    <scope>NUCLEOTIDE SEQUENCE [LARGE SCALE GENOMIC DNA]</scope>
    <source>
        <strain evidence="11">DSM 19083</strain>
    </source>
</reference>
<feature type="domain" description="Protein kinase" evidence="9">
    <location>
        <begin position="17"/>
        <end position="280"/>
    </location>
</feature>
<dbReference type="InterPro" id="IPR011009">
    <property type="entry name" value="Kinase-like_dom_sf"/>
</dbReference>
<evidence type="ECO:0000313" key="10">
    <source>
        <dbReference type="EMBL" id="SFF01761.1"/>
    </source>
</evidence>
<sequence length="526" mass="52501">MAAGSGIRVGDVIGDRYRILAVVGHGGMATVYRARDEALGRDVALKVVRAGAEQATGITIQGEIDVLATLNHHSLVTLFDAGVTQDDDGDVPYFVMELVLGETLADRVAAGPVNEVDAARMAGDLAEGLHVAHANGIVHRDVKPANVLLSPSMLPEREFSAKLADFGIAHLASAPRETRPGTFVGTVAYISPEQAQGADPAPPADVYSLGLVLLEAMTGRRAFPGTTGESLVARVAADPKIPGSLSPEWRAMVRAMTSRRPDDRPTAAEVAGLARRLELLAAQARDRGMPAAGRAAPAPVVAAETGAGAIPTGAGAVPTGAGELPTGAGDVPTGVGQAPTGVHEAPVGADAGQTGAVPLPTGAHGSPTAVLPVVDPRHGAVVASRPAARRRARAVLAVAASSALVVGLVGAVVSSLDDGTGEAGSGVAVELDGAPGDAPVVGSLVPAGDLELTEAEGTVTAPAEDPGSAEPTTEPTSEPTTAAPAPTKPVKNPNAGPSERGKAKGQGVGKDKPGKGADKPGKGKGR</sequence>
<keyword evidence="3" id="KW-0808">Transferase</keyword>
<evidence type="ECO:0000256" key="3">
    <source>
        <dbReference type="ARBA" id="ARBA00022679"/>
    </source>
</evidence>
<evidence type="ECO:0000313" key="11">
    <source>
        <dbReference type="Proteomes" id="UP000198520"/>
    </source>
</evidence>
<dbReference type="Pfam" id="PF00069">
    <property type="entry name" value="Pkinase"/>
    <property type="match status" value="1"/>
</dbReference>
<keyword evidence="5 10" id="KW-0418">Kinase</keyword>
<proteinExistence type="predicted"/>
<keyword evidence="2 10" id="KW-0723">Serine/threonine-protein kinase</keyword>
<dbReference type="EMBL" id="FONZ01000002">
    <property type="protein sequence ID" value="SFF01761.1"/>
    <property type="molecule type" value="Genomic_DNA"/>
</dbReference>
<evidence type="ECO:0000256" key="2">
    <source>
        <dbReference type="ARBA" id="ARBA00022527"/>
    </source>
</evidence>
<dbReference type="PROSITE" id="PS50011">
    <property type="entry name" value="PROTEIN_KINASE_DOM"/>
    <property type="match status" value="1"/>
</dbReference>
<dbReference type="EC" id="2.7.11.1" evidence="1"/>
<keyword evidence="11" id="KW-1185">Reference proteome</keyword>
<evidence type="ECO:0000256" key="5">
    <source>
        <dbReference type="ARBA" id="ARBA00022777"/>
    </source>
</evidence>
<gene>
    <name evidence="10" type="ORF">SAMN04488035_1195</name>
</gene>
<feature type="compositionally biased region" description="Low complexity" evidence="8">
    <location>
        <begin position="468"/>
        <end position="485"/>
    </location>
</feature>
<evidence type="ECO:0000256" key="8">
    <source>
        <dbReference type="SAM" id="MobiDB-lite"/>
    </source>
</evidence>
<dbReference type="InterPro" id="IPR017441">
    <property type="entry name" value="Protein_kinase_ATP_BS"/>
</dbReference>
<dbReference type="PANTHER" id="PTHR43289:SF6">
    <property type="entry name" value="SERINE_THREONINE-PROTEIN KINASE NEKL-3"/>
    <property type="match status" value="1"/>
</dbReference>
<evidence type="ECO:0000256" key="6">
    <source>
        <dbReference type="ARBA" id="ARBA00022840"/>
    </source>
</evidence>